<gene>
    <name evidence="1" type="ORF">MNOR_LOCUS29839</name>
</gene>
<proteinExistence type="predicted"/>
<feature type="non-terminal residue" evidence="1">
    <location>
        <position position="189"/>
    </location>
</feature>
<evidence type="ECO:0000313" key="2">
    <source>
        <dbReference type="Proteomes" id="UP001497623"/>
    </source>
</evidence>
<dbReference type="AlphaFoldDB" id="A0AAV2S0E4"/>
<comment type="caution">
    <text evidence="1">The sequence shown here is derived from an EMBL/GenBank/DDBJ whole genome shotgun (WGS) entry which is preliminary data.</text>
</comment>
<feature type="non-terminal residue" evidence="1">
    <location>
        <position position="1"/>
    </location>
</feature>
<dbReference type="Proteomes" id="UP001497623">
    <property type="component" value="Unassembled WGS sequence"/>
</dbReference>
<sequence length="189" mass="20888">GSNSFFLDMQLSAVGGKISRTNGILLGITYTPHFTIKLFINTPFYTASWEASLVNDPNLKRLELRANLAGKEYGLKAEWLMVEDGNQVSIKPRLVIGYPERPENSLLEGYFAYYISEKQKSVTIDLVTDGSLKDLVIAAGVKGTIEYRSPPTGDQSISIKNLHISTPFHDLGIEAHLAIKKGSIETELQ</sequence>
<keyword evidence="2" id="KW-1185">Reference proteome</keyword>
<dbReference type="EMBL" id="CAXKWB010035292">
    <property type="protein sequence ID" value="CAL4146243.1"/>
    <property type="molecule type" value="Genomic_DNA"/>
</dbReference>
<evidence type="ECO:0000313" key="1">
    <source>
        <dbReference type="EMBL" id="CAL4146243.1"/>
    </source>
</evidence>
<protein>
    <submittedName>
        <fullName evidence="1">Uncharacterized protein</fullName>
    </submittedName>
</protein>
<name>A0AAV2S0E4_MEGNR</name>
<accession>A0AAV2S0E4</accession>
<organism evidence="1 2">
    <name type="scientific">Meganyctiphanes norvegica</name>
    <name type="common">Northern krill</name>
    <name type="synonym">Thysanopoda norvegica</name>
    <dbReference type="NCBI Taxonomy" id="48144"/>
    <lineage>
        <taxon>Eukaryota</taxon>
        <taxon>Metazoa</taxon>
        <taxon>Ecdysozoa</taxon>
        <taxon>Arthropoda</taxon>
        <taxon>Crustacea</taxon>
        <taxon>Multicrustacea</taxon>
        <taxon>Malacostraca</taxon>
        <taxon>Eumalacostraca</taxon>
        <taxon>Eucarida</taxon>
        <taxon>Euphausiacea</taxon>
        <taxon>Euphausiidae</taxon>
        <taxon>Meganyctiphanes</taxon>
    </lineage>
</organism>
<reference evidence="1 2" key="1">
    <citation type="submission" date="2024-05" db="EMBL/GenBank/DDBJ databases">
        <authorList>
            <person name="Wallberg A."/>
        </authorList>
    </citation>
    <scope>NUCLEOTIDE SEQUENCE [LARGE SCALE GENOMIC DNA]</scope>
</reference>